<dbReference type="PANTHER" id="PTHR14882">
    <property type="entry name" value="COILED-COIL DOMAIN-CONTAINING 74A"/>
    <property type="match status" value="1"/>
</dbReference>
<reference evidence="6" key="3">
    <citation type="submission" date="2015-06" db="UniProtKB">
        <authorList>
            <consortium name="EnsemblMetazoa"/>
        </authorList>
    </citation>
    <scope>IDENTIFICATION</scope>
</reference>
<evidence type="ECO:0000313" key="7">
    <source>
        <dbReference type="Proteomes" id="UP000014760"/>
    </source>
</evidence>
<accession>R7UWN7</accession>
<evidence type="ECO:0000256" key="3">
    <source>
        <dbReference type="SAM" id="MobiDB-lite"/>
    </source>
</evidence>
<dbReference type="OrthoDB" id="6287752at2759"/>
<dbReference type="HOGENOM" id="CLU_925138_0_0_1"/>
<proteinExistence type="predicted"/>
<feature type="domain" description="CCDC92/74 N-terminal" evidence="4">
    <location>
        <begin position="9"/>
        <end position="59"/>
    </location>
</feature>
<dbReference type="Pfam" id="PF14916">
    <property type="entry name" value="CCDC92"/>
    <property type="match status" value="1"/>
</dbReference>
<protein>
    <recommendedName>
        <fullName evidence="4">CCDC92/74 N-terminal domain-containing protein</fullName>
    </recommendedName>
</protein>
<dbReference type="AlphaFoldDB" id="R7UWN7"/>
<dbReference type="EnsemblMetazoa" id="CapteT221373">
    <property type="protein sequence ID" value="CapteP221373"/>
    <property type="gene ID" value="CapteG221373"/>
</dbReference>
<dbReference type="OMA" id="AHRIHHG"/>
<evidence type="ECO:0000256" key="2">
    <source>
        <dbReference type="SAM" id="Coils"/>
    </source>
</evidence>
<dbReference type="PANTHER" id="PTHR14882:SF1">
    <property type="entry name" value="CCDC92 DOMAIN-CONTAINING PROTEIN"/>
    <property type="match status" value="1"/>
</dbReference>
<dbReference type="InterPro" id="IPR039496">
    <property type="entry name" value="CCDC92/74_N"/>
</dbReference>
<dbReference type="EMBL" id="KB299619">
    <property type="protein sequence ID" value="ELU07821.1"/>
    <property type="molecule type" value="Genomic_DNA"/>
</dbReference>
<evidence type="ECO:0000313" key="6">
    <source>
        <dbReference type="EnsemblMetazoa" id="CapteP221373"/>
    </source>
</evidence>
<reference evidence="5 7" key="2">
    <citation type="journal article" date="2013" name="Nature">
        <title>Insights into bilaterian evolution from three spiralian genomes.</title>
        <authorList>
            <person name="Simakov O."/>
            <person name="Marletaz F."/>
            <person name="Cho S.J."/>
            <person name="Edsinger-Gonzales E."/>
            <person name="Havlak P."/>
            <person name="Hellsten U."/>
            <person name="Kuo D.H."/>
            <person name="Larsson T."/>
            <person name="Lv J."/>
            <person name="Arendt D."/>
            <person name="Savage R."/>
            <person name="Osoegawa K."/>
            <person name="de Jong P."/>
            <person name="Grimwood J."/>
            <person name="Chapman J.A."/>
            <person name="Shapiro H."/>
            <person name="Aerts A."/>
            <person name="Otillar R.P."/>
            <person name="Terry A.Y."/>
            <person name="Boore J.L."/>
            <person name="Grigoriev I.V."/>
            <person name="Lindberg D.R."/>
            <person name="Seaver E.C."/>
            <person name="Weisblat D.A."/>
            <person name="Putnam N.H."/>
            <person name="Rokhsar D.S."/>
        </authorList>
    </citation>
    <scope>NUCLEOTIDE SEQUENCE</scope>
    <source>
        <strain evidence="5 7">I ESC-2004</strain>
    </source>
</reference>
<dbReference type="STRING" id="283909.R7UWN7"/>
<name>R7UWN7_CAPTE</name>
<reference evidence="7" key="1">
    <citation type="submission" date="2012-12" db="EMBL/GenBank/DDBJ databases">
        <authorList>
            <person name="Hellsten U."/>
            <person name="Grimwood J."/>
            <person name="Chapman J.A."/>
            <person name="Shapiro H."/>
            <person name="Aerts A."/>
            <person name="Otillar R.P."/>
            <person name="Terry A.Y."/>
            <person name="Boore J.L."/>
            <person name="Simakov O."/>
            <person name="Marletaz F."/>
            <person name="Cho S.-J."/>
            <person name="Edsinger-Gonzales E."/>
            <person name="Havlak P."/>
            <person name="Kuo D.-H."/>
            <person name="Larsson T."/>
            <person name="Lv J."/>
            <person name="Arendt D."/>
            <person name="Savage R."/>
            <person name="Osoegawa K."/>
            <person name="de Jong P."/>
            <person name="Lindberg D.R."/>
            <person name="Seaver E.C."/>
            <person name="Weisblat D.A."/>
            <person name="Putnam N.H."/>
            <person name="Grigoriev I.V."/>
            <person name="Rokhsar D.S."/>
        </authorList>
    </citation>
    <scope>NUCLEOTIDE SEQUENCE</scope>
    <source>
        <strain evidence="7">I ESC-2004</strain>
    </source>
</reference>
<feature type="coiled-coil region" evidence="2">
    <location>
        <begin position="18"/>
        <end position="104"/>
    </location>
</feature>
<evidence type="ECO:0000256" key="1">
    <source>
        <dbReference type="ARBA" id="ARBA00023054"/>
    </source>
</evidence>
<organism evidence="5">
    <name type="scientific">Capitella teleta</name>
    <name type="common">Polychaete worm</name>
    <dbReference type="NCBI Taxonomy" id="283909"/>
    <lineage>
        <taxon>Eukaryota</taxon>
        <taxon>Metazoa</taxon>
        <taxon>Spiralia</taxon>
        <taxon>Lophotrochozoa</taxon>
        <taxon>Annelida</taxon>
        <taxon>Polychaeta</taxon>
        <taxon>Sedentaria</taxon>
        <taxon>Scolecida</taxon>
        <taxon>Capitellidae</taxon>
        <taxon>Capitella</taxon>
    </lineage>
</organism>
<dbReference type="InterPro" id="IPR040370">
    <property type="entry name" value="CCDC74A/CCDC74B/CCDC92"/>
</dbReference>
<gene>
    <name evidence="5" type="ORF">CAPTEDRAFT_221373</name>
</gene>
<evidence type="ECO:0000313" key="5">
    <source>
        <dbReference type="EMBL" id="ELU07821.1"/>
    </source>
</evidence>
<feature type="compositionally biased region" description="Low complexity" evidence="3">
    <location>
        <begin position="150"/>
        <end position="166"/>
    </location>
</feature>
<sequence length="301" mass="33315">MDLKTIKQNYDCQILFIQQDHTKTLKGLHEEIQNLQKRCSDLTFQVAMDNTSAPQEGKITRRCEELEAEMAGKDGRIVSMQEEIEHKDQEIRTLKHQLRAQERKYTDELKGRKAKMDAMNRELETKAGVVARLVTELHSVKSKLKDSTKSLDSSLSSEGSFASSLDPSSNLVPRPPLKDVPKMRRRQSTSDTIPAIKSRSASGRHIDTDGVPDPTPFLVLSREGSVLDPSAVSRRLPLPPISVCHGRGKPATLSAAAGGVPPEFKGQISPSPELHGLLAVDKIAKVNVRRAPPHDYRSSDC</sequence>
<keyword evidence="7" id="KW-1185">Reference proteome</keyword>
<dbReference type="EMBL" id="AMQN01001118">
    <property type="status" value="NOT_ANNOTATED_CDS"/>
    <property type="molecule type" value="Genomic_DNA"/>
</dbReference>
<keyword evidence="1 2" id="KW-0175">Coiled coil</keyword>
<dbReference type="Proteomes" id="UP000014760">
    <property type="component" value="Unassembled WGS sequence"/>
</dbReference>
<feature type="region of interest" description="Disordered" evidence="3">
    <location>
        <begin position="141"/>
        <end position="191"/>
    </location>
</feature>
<evidence type="ECO:0000259" key="4">
    <source>
        <dbReference type="Pfam" id="PF14916"/>
    </source>
</evidence>